<feature type="domain" description="Major facilitator superfamily (MFS) profile" evidence="8">
    <location>
        <begin position="1"/>
        <end position="149"/>
    </location>
</feature>
<accession>A0A1H3NI72</accession>
<name>A0A1H3NI72_9PSEU</name>
<evidence type="ECO:0000256" key="6">
    <source>
        <dbReference type="ARBA" id="ARBA00023136"/>
    </source>
</evidence>
<organism evidence="9 10">
    <name type="scientific">Saccharopolyspora shandongensis</name>
    <dbReference type="NCBI Taxonomy" id="418495"/>
    <lineage>
        <taxon>Bacteria</taxon>
        <taxon>Bacillati</taxon>
        <taxon>Actinomycetota</taxon>
        <taxon>Actinomycetes</taxon>
        <taxon>Pseudonocardiales</taxon>
        <taxon>Pseudonocardiaceae</taxon>
        <taxon>Saccharopolyspora</taxon>
    </lineage>
</organism>
<dbReference type="InterPro" id="IPR020846">
    <property type="entry name" value="MFS_dom"/>
</dbReference>
<evidence type="ECO:0000256" key="3">
    <source>
        <dbReference type="ARBA" id="ARBA00022475"/>
    </source>
</evidence>
<dbReference type="InterPro" id="IPR036259">
    <property type="entry name" value="MFS_trans_sf"/>
</dbReference>
<keyword evidence="3" id="KW-1003">Cell membrane</keyword>
<keyword evidence="10" id="KW-1185">Reference proteome</keyword>
<dbReference type="Gene3D" id="1.20.1250.20">
    <property type="entry name" value="MFS general substrate transporter like domains"/>
    <property type="match status" value="1"/>
</dbReference>
<dbReference type="AlphaFoldDB" id="A0A1H3NI72"/>
<dbReference type="GO" id="GO:0022857">
    <property type="term" value="F:transmembrane transporter activity"/>
    <property type="evidence" value="ECO:0007669"/>
    <property type="project" value="InterPro"/>
</dbReference>
<dbReference type="SUPFAM" id="SSF103473">
    <property type="entry name" value="MFS general substrate transporter"/>
    <property type="match status" value="1"/>
</dbReference>
<dbReference type="InterPro" id="IPR010290">
    <property type="entry name" value="TM_effector"/>
</dbReference>
<evidence type="ECO:0000313" key="9">
    <source>
        <dbReference type="EMBL" id="SDY88582.1"/>
    </source>
</evidence>
<feature type="transmembrane region" description="Helical" evidence="7">
    <location>
        <begin position="80"/>
        <end position="102"/>
    </location>
</feature>
<proteinExistence type="predicted"/>
<keyword evidence="4 7" id="KW-0812">Transmembrane</keyword>
<dbReference type="PROSITE" id="PS50850">
    <property type="entry name" value="MFS"/>
    <property type="match status" value="1"/>
</dbReference>
<evidence type="ECO:0000259" key="8">
    <source>
        <dbReference type="PROSITE" id="PS50850"/>
    </source>
</evidence>
<evidence type="ECO:0000256" key="2">
    <source>
        <dbReference type="ARBA" id="ARBA00022448"/>
    </source>
</evidence>
<comment type="subcellular location">
    <subcellularLocation>
        <location evidence="1">Cell membrane</location>
        <topology evidence="1">Multi-pass membrane protein</topology>
    </subcellularLocation>
</comment>
<evidence type="ECO:0000256" key="7">
    <source>
        <dbReference type="SAM" id="Phobius"/>
    </source>
</evidence>
<dbReference type="PANTHER" id="PTHR23513">
    <property type="entry name" value="INTEGRAL MEMBRANE EFFLUX PROTEIN-RELATED"/>
    <property type="match status" value="1"/>
</dbReference>
<evidence type="ECO:0000313" key="10">
    <source>
        <dbReference type="Proteomes" id="UP000199529"/>
    </source>
</evidence>
<feature type="transmembrane region" description="Helical" evidence="7">
    <location>
        <begin position="22"/>
        <end position="41"/>
    </location>
</feature>
<gene>
    <name evidence="9" type="ORF">SAMN05216215_10388</name>
</gene>
<keyword evidence="5 7" id="KW-1133">Transmembrane helix</keyword>
<feature type="transmembrane region" description="Helical" evidence="7">
    <location>
        <begin position="123"/>
        <end position="143"/>
    </location>
</feature>
<reference evidence="10" key="1">
    <citation type="submission" date="2016-10" db="EMBL/GenBank/DDBJ databases">
        <authorList>
            <person name="Varghese N."/>
            <person name="Submissions S."/>
        </authorList>
    </citation>
    <scope>NUCLEOTIDE SEQUENCE [LARGE SCALE GENOMIC DNA]</scope>
    <source>
        <strain evidence="10">CGMCC 4.3530</strain>
    </source>
</reference>
<keyword evidence="6 7" id="KW-0472">Membrane</keyword>
<dbReference type="OrthoDB" id="145388at2"/>
<feature type="transmembrane region" description="Helical" evidence="7">
    <location>
        <begin position="53"/>
        <end position="74"/>
    </location>
</feature>
<dbReference type="GO" id="GO:0005886">
    <property type="term" value="C:plasma membrane"/>
    <property type="evidence" value="ECO:0007669"/>
    <property type="project" value="UniProtKB-SubCell"/>
</dbReference>
<dbReference type="Pfam" id="PF05977">
    <property type="entry name" value="MFS_3"/>
    <property type="match status" value="1"/>
</dbReference>
<evidence type="ECO:0000256" key="4">
    <source>
        <dbReference type="ARBA" id="ARBA00022692"/>
    </source>
</evidence>
<evidence type="ECO:0000256" key="1">
    <source>
        <dbReference type="ARBA" id="ARBA00004651"/>
    </source>
</evidence>
<dbReference type="STRING" id="418495.SAMN05216215_10388"/>
<keyword evidence="2" id="KW-0813">Transport</keyword>
<dbReference type="PANTHER" id="PTHR23513:SF6">
    <property type="entry name" value="MAJOR FACILITATOR SUPERFAMILY ASSOCIATED DOMAIN-CONTAINING PROTEIN"/>
    <property type="match status" value="1"/>
</dbReference>
<sequence length="149" mass="15572">MMNLTGVGGFSIWVVLYAREHLGLFAIGFGLFIAAGAFGGIAGSRAYGFLERWLGMVFILRAGLIVEALTYAALALVTNPWAAAAVMAFFGVHAVVWGTAATTARQRLAPPHLLGRVTSAYRLADLGGAALGALAGGLLARTFGLLMRF</sequence>
<evidence type="ECO:0000256" key="5">
    <source>
        <dbReference type="ARBA" id="ARBA00022989"/>
    </source>
</evidence>
<dbReference type="EMBL" id="FNOK01000038">
    <property type="protein sequence ID" value="SDY88582.1"/>
    <property type="molecule type" value="Genomic_DNA"/>
</dbReference>
<protein>
    <submittedName>
        <fullName evidence="9">Transmembrane secretion effector</fullName>
    </submittedName>
</protein>
<dbReference type="Proteomes" id="UP000199529">
    <property type="component" value="Unassembled WGS sequence"/>
</dbReference>